<dbReference type="Proteomes" id="UP000293874">
    <property type="component" value="Unassembled WGS sequence"/>
</dbReference>
<gene>
    <name evidence="2" type="ORF">EV199_0790</name>
</gene>
<evidence type="ECO:0000313" key="3">
    <source>
        <dbReference type="Proteomes" id="UP000293874"/>
    </source>
</evidence>
<evidence type="ECO:0000256" key="1">
    <source>
        <dbReference type="SAM" id="SignalP"/>
    </source>
</evidence>
<comment type="caution">
    <text evidence="2">The sequence shown here is derived from an EMBL/GenBank/DDBJ whole genome shotgun (WGS) entry which is preliminary data.</text>
</comment>
<feature type="chain" id="PRO_5020393986" description="Lipoprotein" evidence="1">
    <location>
        <begin position="22"/>
        <end position="161"/>
    </location>
</feature>
<proteinExistence type="predicted"/>
<evidence type="ECO:0008006" key="4">
    <source>
        <dbReference type="Google" id="ProtNLM"/>
    </source>
</evidence>
<protein>
    <recommendedName>
        <fullName evidence="4">Lipoprotein</fullName>
    </recommendedName>
</protein>
<dbReference type="RefSeq" id="WP_130539359.1">
    <property type="nucleotide sequence ID" value="NZ_CP042431.1"/>
</dbReference>
<accession>A0A4Q7N3D2</accession>
<sequence>MKRLSIPVALALLFCMACNFSQGVKKDLNTGLTTHYKGFRIDDSFLADESGNKISSNKVDMGTTLFIIATGVTNYKEKNGRVYPGCKIVLTDTSGKELLNLPDAFADMKDGFKPEEATRLSARLSTGDPMQKGASYNLKATFFDKENKESLIVSEVKLEMK</sequence>
<reference evidence="2 3" key="1">
    <citation type="submission" date="2019-02" db="EMBL/GenBank/DDBJ databases">
        <title>Genomic Encyclopedia of Type Strains, Phase IV (KMG-IV): sequencing the most valuable type-strain genomes for metagenomic binning, comparative biology and taxonomic classification.</title>
        <authorList>
            <person name="Goeker M."/>
        </authorList>
    </citation>
    <scope>NUCLEOTIDE SEQUENCE [LARGE SCALE GENOMIC DNA]</scope>
    <source>
        <strain evidence="2 3">DSM 18116</strain>
    </source>
</reference>
<feature type="signal peptide" evidence="1">
    <location>
        <begin position="1"/>
        <end position="21"/>
    </location>
</feature>
<organism evidence="2 3">
    <name type="scientific">Pseudobacter ginsenosidimutans</name>
    <dbReference type="NCBI Taxonomy" id="661488"/>
    <lineage>
        <taxon>Bacteria</taxon>
        <taxon>Pseudomonadati</taxon>
        <taxon>Bacteroidota</taxon>
        <taxon>Chitinophagia</taxon>
        <taxon>Chitinophagales</taxon>
        <taxon>Chitinophagaceae</taxon>
        <taxon>Pseudobacter</taxon>
    </lineage>
</organism>
<dbReference type="EMBL" id="SGXA01000001">
    <property type="protein sequence ID" value="RZS74938.1"/>
    <property type="molecule type" value="Genomic_DNA"/>
</dbReference>
<evidence type="ECO:0000313" key="2">
    <source>
        <dbReference type="EMBL" id="RZS74938.1"/>
    </source>
</evidence>
<dbReference type="OrthoDB" id="677139at2"/>
<keyword evidence="1" id="KW-0732">Signal</keyword>
<keyword evidence="3" id="KW-1185">Reference proteome</keyword>
<dbReference type="AlphaFoldDB" id="A0A4Q7N3D2"/>
<name>A0A4Q7N3D2_9BACT</name>